<sequence length="96" mass="11486">MALPGFVYIMASRKNGTIYTGVTSELSQRIWQHREGVIEGFTKQYDCKLLVWFEAFDSIHDARQFEARMKKWNRAWKINRIEERNPDWADLFETLV</sequence>
<dbReference type="Proteomes" id="UP000194469">
    <property type="component" value="Unassembled WGS sequence"/>
</dbReference>
<accession>A0A1Y6ERK7</accession>
<evidence type="ECO:0000313" key="4">
    <source>
        <dbReference type="Proteomes" id="UP000194469"/>
    </source>
</evidence>
<dbReference type="InterPro" id="IPR050190">
    <property type="entry name" value="UPF0213_domain"/>
</dbReference>
<gene>
    <name evidence="3" type="ORF">SAMN06295984_1238</name>
</gene>
<dbReference type="AlphaFoldDB" id="A0A1Y6ERK7"/>
<keyword evidence="3" id="KW-0378">Hydrolase</keyword>
<keyword evidence="4" id="KW-1185">Reference proteome</keyword>
<dbReference type="EMBL" id="FXWL01000001">
    <property type="protein sequence ID" value="SMQ65338.1"/>
    <property type="molecule type" value="Genomic_DNA"/>
</dbReference>
<keyword evidence="3" id="KW-0540">Nuclease</keyword>
<keyword evidence="3" id="KW-0255">Endonuclease</keyword>
<dbReference type="CDD" id="cd10448">
    <property type="entry name" value="GIY-YIG_unchar_3"/>
    <property type="match status" value="1"/>
</dbReference>
<dbReference type="RefSeq" id="WP_086456377.1">
    <property type="nucleotide sequence ID" value="NZ_FXWL01000001.1"/>
</dbReference>
<feature type="domain" description="GIY-YIG" evidence="2">
    <location>
        <begin position="3"/>
        <end position="80"/>
    </location>
</feature>
<comment type="similarity">
    <text evidence="1">Belongs to the UPF0213 family.</text>
</comment>
<evidence type="ECO:0000259" key="2">
    <source>
        <dbReference type="PROSITE" id="PS50164"/>
    </source>
</evidence>
<evidence type="ECO:0000256" key="1">
    <source>
        <dbReference type="ARBA" id="ARBA00007435"/>
    </source>
</evidence>
<dbReference type="PANTHER" id="PTHR34477:SF5">
    <property type="entry name" value="BSL5627 PROTEIN"/>
    <property type="match status" value="1"/>
</dbReference>
<organism evidence="3 4">
    <name type="scientific">Sphingopyxis terrae subsp. ummariensis</name>
    <dbReference type="NCBI Taxonomy" id="429001"/>
    <lineage>
        <taxon>Bacteria</taxon>
        <taxon>Pseudomonadati</taxon>
        <taxon>Pseudomonadota</taxon>
        <taxon>Alphaproteobacteria</taxon>
        <taxon>Sphingomonadales</taxon>
        <taxon>Sphingomonadaceae</taxon>
        <taxon>Sphingopyxis</taxon>
    </lineage>
</organism>
<name>A0A1Y6ERK7_9SPHN</name>
<dbReference type="GO" id="GO:0004519">
    <property type="term" value="F:endonuclease activity"/>
    <property type="evidence" value="ECO:0007669"/>
    <property type="project" value="UniProtKB-KW"/>
</dbReference>
<protein>
    <submittedName>
        <fullName evidence="3">Putative endonuclease</fullName>
    </submittedName>
</protein>
<dbReference type="SUPFAM" id="SSF82771">
    <property type="entry name" value="GIY-YIG endonuclease"/>
    <property type="match status" value="1"/>
</dbReference>
<dbReference type="InterPro" id="IPR035901">
    <property type="entry name" value="GIY-YIG_endonuc_sf"/>
</dbReference>
<dbReference type="InterPro" id="IPR000305">
    <property type="entry name" value="GIY-YIG_endonuc"/>
</dbReference>
<dbReference type="PANTHER" id="PTHR34477">
    <property type="entry name" value="UPF0213 PROTEIN YHBQ"/>
    <property type="match status" value="1"/>
</dbReference>
<dbReference type="PROSITE" id="PS50164">
    <property type="entry name" value="GIY_YIG"/>
    <property type="match status" value="1"/>
</dbReference>
<evidence type="ECO:0000313" key="3">
    <source>
        <dbReference type="EMBL" id="SMQ65338.1"/>
    </source>
</evidence>
<dbReference type="GeneID" id="303001299"/>
<dbReference type="Gene3D" id="3.40.1440.10">
    <property type="entry name" value="GIY-YIG endonuclease"/>
    <property type="match status" value="1"/>
</dbReference>
<reference evidence="4" key="1">
    <citation type="submission" date="2017-04" db="EMBL/GenBank/DDBJ databases">
        <authorList>
            <person name="Varghese N."/>
            <person name="Submissions S."/>
        </authorList>
    </citation>
    <scope>NUCLEOTIDE SEQUENCE [LARGE SCALE GENOMIC DNA]</scope>
    <source>
        <strain evidence="4">UI2</strain>
    </source>
</reference>
<dbReference type="Pfam" id="PF01541">
    <property type="entry name" value="GIY-YIG"/>
    <property type="match status" value="1"/>
</dbReference>
<proteinExistence type="inferred from homology"/>